<sequence>MAFSAVQAEAEGTPAFSGGVDPGGPATKIPTVVAPSASPPLAGSDVPLSGEKAWRIAEGWYAHTAFLLMLGAGPEIVATVATPREFPWMFHLFPALEQVRPLRAGQLEPETLLKLQSSLVFLPRAEAGLQPVLTREGMKTVTLGFQDFAGLLNCLKETEGLVATPLAAQRVQRYSQALQAALTAGGQPTAERPRVLHLPSLKPLQVDGAKTIISQWIEAGGGRNAATVTGNHRPVTAEQIVAWDPDILILGANAGSLESLRRDPVLGQLRAVRARRVFRNPSGVFLWDRYGPELLLQLFWARQVISRGRVDEADMTRRIMAFYREFYGVSLSPAEAARILAAQPPRSR</sequence>
<dbReference type="Gene3D" id="3.40.50.1980">
    <property type="entry name" value="Nitrogenase molybdenum iron protein domain"/>
    <property type="match status" value="2"/>
</dbReference>
<evidence type="ECO:0000313" key="2">
    <source>
        <dbReference type="EMBL" id="TPW34187.1"/>
    </source>
</evidence>
<dbReference type="InterPro" id="IPR050902">
    <property type="entry name" value="ABC_Transporter_SBP"/>
</dbReference>
<dbReference type="PANTHER" id="PTHR30535">
    <property type="entry name" value="VITAMIN B12-BINDING PROTEIN"/>
    <property type="match status" value="1"/>
</dbReference>
<proteinExistence type="predicted"/>
<dbReference type="PANTHER" id="PTHR30535:SF34">
    <property type="entry name" value="MOLYBDATE-BINDING PROTEIN MOLA"/>
    <property type="match status" value="1"/>
</dbReference>
<dbReference type="InterPro" id="IPR002491">
    <property type="entry name" value="ABC_transptr_periplasmic_BD"/>
</dbReference>
<organism evidence="2 3">
    <name type="scientific">Oecophyllibacter saccharovorans</name>
    <dbReference type="NCBI Taxonomy" id="2558360"/>
    <lineage>
        <taxon>Bacteria</taxon>
        <taxon>Pseudomonadati</taxon>
        <taxon>Pseudomonadota</taxon>
        <taxon>Alphaproteobacteria</taxon>
        <taxon>Acetobacterales</taxon>
        <taxon>Acetobacteraceae</taxon>
        <taxon>Oecophyllibacter</taxon>
    </lineage>
</organism>
<dbReference type="Proteomes" id="UP000315037">
    <property type="component" value="Unassembled WGS sequence"/>
</dbReference>
<feature type="domain" description="Fe/B12 periplasmic-binding" evidence="1">
    <location>
        <begin position="55"/>
        <end position="313"/>
    </location>
</feature>
<dbReference type="SUPFAM" id="SSF53807">
    <property type="entry name" value="Helical backbone' metal receptor"/>
    <property type="match status" value="1"/>
</dbReference>
<accession>A0A506ULE8</accession>
<gene>
    <name evidence="2" type="ORF">E3202_06620</name>
</gene>
<evidence type="ECO:0000259" key="1">
    <source>
        <dbReference type="PROSITE" id="PS50983"/>
    </source>
</evidence>
<dbReference type="PROSITE" id="PS50983">
    <property type="entry name" value="FE_B12_PBP"/>
    <property type="match status" value="1"/>
</dbReference>
<reference evidence="2 3" key="1">
    <citation type="submission" date="2019-03" db="EMBL/GenBank/DDBJ databases">
        <title>The complete genome sequence of Neokomagataea sp. Jb2 NBRC113641.</title>
        <authorList>
            <person name="Chua K.-O."/>
            <person name="Chan K.-G."/>
            <person name="See-Too W.-S."/>
        </authorList>
    </citation>
    <scope>NUCLEOTIDE SEQUENCE [LARGE SCALE GENOMIC DNA]</scope>
    <source>
        <strain evidence="2 3">Jb2</strain>
    </source>
</reference>
<dbReference type="Pfam" id="PF01497">
    <property type="entry name" value="Peripla_BP_2"/>
    <property type="match status" value="1"/>
</dbReference>
<comment type="caution">
    <text evidence="2">The sequence shown here is derived from an EMBL/GenBank/DDBJ whole genome shotgun (WGS) entry which is preliminary data.</text>
</comment>
<dbReference type="Gene3D" id="1.20.58.2180">
    <property type="match status" value="1"/>
</dbReference>
<evidence type="ECO:0000313" key="3">
    <source>
        <dbReference type="Proteomes" id="UP000315037"/>
    </source>
</evidence>
<keyword evidence="3" id="KW-1185">Reference proteome</keyword>
<dbReference type="AlphaFoldDB" id="A0A506ULE8"/>
<dbReference type="EMBL" id="SORZ01000002">
    <property type="protein sequence ID" value="TPW34187.1"/>
    <property type="molecule type" value="Genomic_DNA"/>
</dbReference>
<name>A0A506ULE8_9PROT</name>
<protein>
    <submittedName>
        <fullName evidence="2">Iron ABC transporter substrate-binding protein</fullName>
    </submittedName>
</protein>